<dbReference type="GeneID" id="55001803"/>
<keyword evidence="3" id="KW-1185">Reference proteome</keyword>
<organism evidence="2 3">
    <name type="scientific">Synechococcus phage S-T4</name>
    <dbReference type="NCBI Taxonomy" id="2268578"/>
    <lineage>
        <taxon>Viruses</taxon>
        <taxon>Duplodnaviria</taxon>
        <taxon>Heunggongvirae</taxon>
        <taxon>Uroviricota</taxon>
        <taxon>Caudoviricetes</taxon>
        <taxon>Pantevenvirales</taxon>
        <taxon>Kyanoviridae</taxon>
        <taxon>Tamkungvirus</taxon>
        <taxon>Tamkungvirus ST4</taxon>
    </lineage>
</organism>
<dbReference type="KEGG" id="vg:55002005"/>
<sequence>MPRLSKAELERLFPYETFPIRMEWIEGKTKKIAWFQCHEHMQKQYDKVKKPRLKIDVRYRYLELKPEEKPKRKVTPKKVSTTKKPEAKRATATKRAPAAKKTATKAKAPAKSTRRKKASS</sequence>
<reference evidence="2" key="2">
    <citation type="submission" date="2018-05" db="EMBL/GenBank/DDBJ databases">
        <authorList>
            <person name="Lanie J.A."/>
            <person name="Ng W.-L."/>
            <person name="Kazmierczak K.M."/>
            <person name="Andrzejewski T.M."/>
            <person name="Davidsen T.M."/>
            <person name="Wayne K.J."/>
            <person name="Tettelin H."/>
            <person name="Glass J.I."/>
            <person name="Rusch D."/>
            <person name="Podicherti R."/>
            <person name="Tsui H.-C.T."/>
            <person name="Winkler M.E."/>
        </authorList>
    </citation>
    <scope>NUCLEOTIDE SEQUENCE [LARGE SCALE GENOMIC DNA]</scope>
</reference>
<dbReference type="RefSeq" id="YP_009810983.1">
    <property type="nucleotide sequence ID" value="NC_048049.1"/>
</dbReference>
<evidence type="ECO:0000256" key="1">
    <source>
        <dbReference type="SAM" id="MobiDB-lite"/>
    </source>
</evidence>
<dbReference type="KEGG" id="vg:55001803"/>
<dbReference type="GeneID" id="55002005"/>
<dbReference type="RefSeq" id="YP_009810781.1">
    <property type="nucleotide sequence ID" value="NC_048049.1"/>
</dbReference>
<feature type="compositionally biased region" description="Low complexity" evidence="1">
    <location>
        <begin position="93"/>
        <end position="111"/>
    </location>
</feature>
<proteinExistence type="predicted"/>
<dbReference type="Proteomes" id="UP000257648">
    <property type="component" value="Segment"/>
</dbReference>
<dbReference type="EMBL" id="MH412654">
    <property type="protein sequence ID" value="AXQ70624.1"/>
    <property type="molecule type" value="Genomic_DNA"/>
</dbReference>
<evidence type="ECO:0000313" key="2">
    <source>
        <dbReference type="EMBL" id="AXQ70422.1"/>
    </source>
</evidence>
<protein>
    <submittedName>
        <fullName evidence="2">Uncharacterized protein</fullName>
    </submittedName>
</protein>
<accession>A0A385EHA5</accession>
<dbReference type="EMBL" id="MH412654">
    <property type="protein sequence ID" value="AXQ70422.1"/>
    <property type="molecule type" value="Genomic_DNA"/>
</dbReference>
<reference evidence="3" key="1">
    <citation type="submission" date="2018-05" db="EMBL/GenBank/DDBJ databases">
        <authorList>
            <person name="You S."/>
        </authorList>
    </citation>
    <scope>NUCLEOTIDE SEQUENCE [LARGE SCALE GENOMIC DNA]</scope>
</reference>
<name>A0A385EHA5_9CAUD</name>
<evidence type="ECO:0000313" key="3">
    <source>
        <dbReference type="Proteomes" id="UP000257648"/>
    </source>
</evidence>
<feature type="region of interest" description="Disordered" evidence="1">
    <location>
        <begin position="66"/>
        <end position="120"/>
    </location>
</feature>